<reference evidence="2" key="1">
    <citation type="journal article" date="2008" name="Nature">
        <title>The amphioxus genome and the evolution of the chordate karyotype.</title>
        <authorList>
            <consortium name="US DOE Joint Genome Institute (JGI-PGF)"/>
            <person name="Putnam N.H."/>
            <person name="Butts T."/>
            <person name="Ferrier D.E.K."/>
            <person name="Furlong R.F."/>
            <person name="Hellsten U."/>
            <person name="Kawashima T."/>
            <person name="Robinson-Rechavi M."/>
            <person name="Shoguchi E."/>
            <person name="Terry A."/>
            <person name="Yu J.-K."/>
            <person name="Benito-Gutierrez E.L."/>
            <person name="Dubchak I."/>
            <person name="Garcia-Fernandez J."/>
            <person name="Gibson-Brown J.J."/>
            <person name="Grigoriev I.V."/>
            <person name="Horton A.C."/>
            <person name="de Jong P.J."/>
            <person name="Jurka J."/>
            <person name="Kapitonov V.V."/>
            <person name="Kohara Y."/>
            <person name="Kuroki Y."/>
            <person name="Lindquist E."/>
            <person name="Lucas S."/>
            <person name="Osoegawa K."/>
            <person name="Pennacchio L.A."/>
            <person name="Salamov A.A."/>
            <person name="Satou Y."/>
            <person name="Sauka-Spengler T."/>
            <person name="Schmutz J."/>
            <person name="Shin-I T."/>
            <person name="Toyoda A."/>
            <person name="Bronner-Fraser M."/>
            <person name="Fujiyama A."/>
            <person name="Holland L.Z."/>
            <person name="Holland P.W.H."/>
            <person name="Satoh N."/>
            <person name="Rokhsar D.S."/>
        </authorList>
    </citation>
    <scope>NUCLEOTIDE SEQUENCE [LARGE SCALE GENOMIC DNA]</scope>
    <source>
        <strain evidence="2">S238N-H82</strain>
        <tissue evidence="2">Testes</tissue>
    </source>
</reference>
<evidence type="ECO:0000256" key="1">
    <source>
        <dbReference type="PROSITE-ProRule" id="PRU00235"/>
    </source>
</evidence>
<dbReference type="AlphaFoldDB" id="C3Z3L1"/>
<dbReference type="InterPro" id="IPR051553">
    <property type="entry name" value="Ran_GTPase-activating"/>
</dbReference>
<dbReference type="Pfam" id="PF13540">
    <property type="entry name" value="RCC1_2"/>
    <property type="match status" value="1"/>
</dbReference>
<sequence>MAPALSGRMLHAPHQKKCPGVGGWVRLGSRGARRTYDALPALEGPHIIWTTTRIEALSQCQLVQVAMGETHGIALSSTGSVLCWGDRWEAQLGDNRACGTPSATPLTVHGLSNDIRQVAAGPRQSYCFTSQGQGFAWGSGASNMLCVGEEVHQEKAPVPMVGLPARPIHKIAGGGQHVLVLVDPLAPDC</sequence>
<organism>
    <name type="scientific">Branchiostoma floridae</name>
    <name type="common">Florida lancelet</name>
    <name type="synonym">Amphioxus</name>
    <dbReference type="NCBI Taxonomy" id="7739"/>
    <lineage>
        <taxon>Eukaryota</taxon>
        <taxon>Metazoa</taxon>
        <taxon>Chordata</taxon>
        <taxon>Cephalochordata</taxon>
        <taxon>Leptocardii</taxon>
        <taxon>Amphioxiformes</taxon>
        <taxon>Branchiostomatidae</taxon>
        <taxon>Branchiostoma</taxon>
    </lineage>
</organism>
<dbReference type="SUPFAM" id="SSF50985">
    <property type="entry name" value="RCC1/BLIP-II"/>
    <property type="match status" value="1"/>
</dbReference>
<feature type="repeat" description="RCC1" evidence="1">
    <location>
        <begin position="132"/>
        <end position="184"/>
    </location>
</feature>
<dbReference type="Pfam" id="PF00415">
    <property type="entry name" value="RCC1"/>
    <property type="match status" value="1"/>
</dbReference>
<dbReference type="InParanoid" id="C3Z3L1"/>
<dbReference type="PANTHER" id="PTHR45982:SF1">
    <property type="entry name" value="REGULATOR OF CHROMOSOME CONDENSATION"/>
    <property type="match status" value="1"/>
</dbReference>
<dbReference type="PANTHER" id="PTHR45982">
    <property type="entry name" value="REGULATOR OF CHROMOSOME CONDENSATION"/>
    <property type="match status" value="1"/>
</dbReference>
<protein>
    <submittedName>
        <fullName evidence="2">Uncharacterized protein</fullName>
    </submittedName>
</protein>
<dbReference type="EMBL" id="GG666577">
    <property type="protein sequence ID" value="EEN52775.1"/>
    <property type="molecule type" value="Genomic_DNA"/>
</dbReference>
<evidence type="ECO:0000313" key="2">
    <source>
        <dbReference type="EMBL" id="EEN52775.1"/>
    </source>
</evidence>
<feature type="repeat" description="RCC1" evidence="1">
    <location>
        <begin position="79"/>
        <end position="131"/>
    </location>
</feature>
<dbReference type="Gene3D" id="2.130.10.30">
    <property type="entry name" value="Regulator of chromosome condensation 1/beta-lactamase-inhibitor protein II"/>
    <property type="match status" value="1"/>
</dbReference>
<dbReference type="eggNOG" id="KOG0941">
    <property type="taxonomic scope" value="Eukaryota"/>
</dbReference>
<name>C3Z3L1_BRAFL</name>
<proteinExistence type="predicted"/>
<dbReference type="PROSITE" id="PS50012">
    <property type="entry name" value="RCC1_3"/>
    <property type="match status" value="2"/>
</dbReference>
<accession>C3Z3L1</accession>
<gene>
    <name evidence="2" type="ORF">BRAFLDRAFT_73743</name>
</gene>
<dbReference type="InterPro" id="IPR000408">
    <property type="entry name" value="Reg_chr_condens"/>
</dbReference>
<dbReference type="STRING" id="7739.C3Z3L1"/>
<dbReference type="InterPro" id="IPR009091">
    <property type="entry name" value="RCC1/BLIP-II"/>
</dbReference>